<evidence type="ECO:0000256" key="6">
    <source>
        <dbReference type="ARBA" id="ARBA00022882"/>
    </source>
</evidence>
<proteinExistence type="predicted"/>
<reference evidence="15 16" key="1">
    <citation type="journal article" date="2016" name="Mol. Biol. Evol.">
        <title>Comparative Genomics of Early-Diverging Mushroom-Forming Fungi Provides Insights into the Origins of Lignocellulose Decay Capabilities.</title>
        <authorList>
            <person name="Nagy L.G."/>
            <person name="Riley R."/>
            <person name="Tritt A."/>
            <person name="Adam C."/>
            <person name="Daum C."/>
            <person name="Floudas D."/>
            <person name="Sun H."/>
            <person name="Yadav J.S."/>
            <person name="Pangilinan J."/>
            <person name="Larsson K.H."/>
            <person name="Matsuura K."/>
            <person name="Barry K."/>
            <person name="Labutti K."/>
            <person name="Kuo R."/>
            <person name="Ohm R.A."/>
            <person name="Bhattacharya S.S."/>
            <person name="Shirouzu T."/>
            <person name="Yoshinaga Y."/>
            <person name="Martin F.M."/>
            <person name="Grigoriev I.V."/>
            <person name="Hibbett D.S."/>
        </authorList>
    </citation>
    <scope>NUCLEOTIDE SEQUENCE [LARGE SCALE GENOMIC DNA]</scope>
    <source>
        <strain evidence="15 16">HHB12733</strain>
    </source>
</reference>
<organism evidence="15 16">
    <name type="scientific">Calocera cornea HHB12733</name>
    <dbReference type="NCBI Taxonomy" id="1353952"/>
    <lineage>
        <taxon>Eukaryota</taxon>
        <taxon>Fungi</taxon>
        <taxon>Dikarya</taxon>
        <taxon>Basidiomycota</taxon>
        <taxon>Agaricomycotina</taxon>
        <taxon>Dacrymycetes</taxon>
        <taxon>Dacrymycetales</taxon>
        <taxon>Dacrymycetaceae</taxon>
        <taxon>Calocera</taxon>
    </lineage>
</organism>
<dbReference type="AlphaFoldDB" id="A0A165D1J6"/>
<feature type="region of interest" description="Disordered" evidence="12">
    <location>
        <begin position="13"/>
        <end position="51"/>
    </location>
</feature>
<keyword evidence="2" id="KW-0813">Transport</keyword>
<evidence type="ECO:0000313" key="15">
    <source>
        <dbReference type="EMBL" id="KZT51867.1"/>
    </source>
</evidence>
<dbReference type="PANTHER" id="PTHR11537">
    <property type="entry name" value="VOLTAGE-GATED POTASSIUM CHANNEL"/>
    <property type="match status" value="1"/>
</dbReference>
<name>A0A165D1J6_9BASI</name>
<dbReference type="Pfam" id="PF00520">
    <property type="entry name" value="Ion_trans"/>
    <property type="match status" value="1"/>
</dbReference>
<evidence type="ECO:0000313" key="16">
    <source>
        <dbReference type="Proteomes" id="UP000076842"/>
    </source>
</evidence>
<dbReference type="FunFam" id="1.10.287.70:FF:000097">
    <property type="entry name" value="Potassium voltage-gated channel subfamily G member 3"/>
    <property type="match status" value="1"/>
</dbReference>
<feature type="transmembrane region" description="Helical" evidence="13">
    <location>
        <begin position="101"/>
        <end position="120"/>
    </location>
</feature>
<feature type="transmembrane region" description="Helical" evidence="13">
    <location>
        <begin position="237"/>
        <end position="258"/>
    </location>
</feature>
<dbReference type="InParanoid" id="A0A165D1J6"/>
<keyword evidence="7" id="KW-0630">Potassium</keyword>
<keyword evidence="8 13" id="KW-1133">Transmembrane helix</keyword>
<evidence type="ECO:0000256" key="1">
    <source>
        <dbReference type="ARBA" id="ARBA00004141"/>
    </source>
</evidence>
<feature type="transmembrane region" description="Helical" evidence="13">
    <location>
        <begin position="311"/>
        <end position="332"/>
    </location>
</feature>
<keyword evidence="4 13" id="KW-0812">Transmembrane</keyword>
<evidence type="ECO:0000256" key="4">
    <source>
        <dbReference type="ARBA" id="ARBA00022692"/>
    </source>
</evidence>
<sequence length="373" mass="40851">MYRGLRAGALSTPNLPLTANPFPPSASASASASAQPRSSTQLDAFQGPPPIAGEDDVELQPLFKRVQTTSSAHSAGEEILTPWRKQLFDIMEQPSTSSSAFLVHFLSNSLIIISASLTVLETLPVFHRTPTSVWFGLETGLVTMFTVEYLARIAAHSETWSMLFHWSTSFMAVIDLLAILPYYIEIMLRADTTTIFRWSILRTFRLLRMFRAFSHSNTILLTIEVMYISIQRSADALLALSFFVVMILVVFSTLLYFAERGTWDPALEEFIDADGAVSAFSSIPASAWFVMTTITTVGYGDIIPRSGLGRLITVPLLMFGLLVVALPSFVLGRNFSAVWEGMKRRGTRGAGAGAITVGVGLPGHFGQRCGGYD</sequence>
<dbReference type="InterPro" id="IPR005821">
    <property type="entry name" value="Ion_trans_dom"/>
</dbReference>
<protein>
    <submittedName>
        <fullName evidence="15">Voltage-gated potassium channel</fullName>
    </submittedName>
</protein>
<keyword evidence="3" id="KW-0633">Potassium transport</keyword>
<dbReference type="Gene3D" id="1.20.120.350">
    <property type="entry name" value="Voltage-gated potassium channels. Chain C"/>
    <property type="match status" value="1"/>
</dbReference>
<dbReference type="SUPFAM" id="SSF81324">
    <property type="entry name" value="Voltage-gated potassium channels"/>
    <property type="match status" value="1"/>
</dbReference>
<evidence type="ECO:0000256" key="11">
    <source>
        <dbReference type="ARBA" id="ARBA00023303"/>
    </source>
</evidence>
<keyword evidence="10 13" id="KW-0472">Membrane</keyword>
<evidence type="ECO:0000256" key="12">
    <source>
        <dbReference type="SAM" id="MobiDB-lite"/>
    </source>
</evidence>
<dbReference type="GO" id="GO:0005249">
    <property type="term" value="F:voltage-gated potassium channel activity"/>
    <property type="evidence" value="ECO:0007669"/>
    <property type="project" value="InterPro"/>
</dbReference>
<feature type="compositionally biased region" description="Low complexity" evidence="12">
    <location>
        <begin position="25"/>
        <end position="39"/>
    </location>
</feature>
<evidence type="ECO:0000256" key="7">
    <source>
        <dbReference type="ARBA" id="ARBA00022958"/>
    </source>
</evidence>
<keyword evidence="6" id="KW-0851">Voltage-gated channel</keyword>
<keyword evidence="5" id="KW-0631">Potassium channel</keyword>
<dbReference type="PRINTS" id="PR00169">
    <property type="entry name" value="KCHANNEL"/>
</dbReference>
<keyword evidence="16" id="KW-1185">Reference proteome</keyword>
<comment type="subcellular location">
    <subcellularLocation>
        <location evidence="1">Membrane</location>
        <topology evidence="1">Multi-pass membrane protein</topology>
    </subcellularLocation>
</comment>
<evidence type="ECO:0000259" key="14">
    <source>
        <dbReference type="Pfam" id="PF00520"/>
    </source>
</evidence>
<dbReference type="GO" id="GO:0008076">
    <property type="term" value="C:voltage-gated potassium channel complex"/>
    <property type="evidence" value="ECO:0007669"/>
    <property type="project" value="InterPro"/>
</dbReference>
<dbReference type="GO" id="GO:0001508">
    <property type="term" value="P:action potential"/>
    <property type="evidence" value="ECO:0007669"/>
    <property type="project" value="TreeGrafter"/>
</dbReference>
<evidence type="ECO:0000256" key="8">
    <source>
        <dbReference type="ARBA" id="ARBA00022989"/>
    </source>
</evidence>
<dbReference type="EMBL" id="KV424087">
    <property type="protein sequence ID" value="KZT51867.1"/>
    <property type="molecule type" value="Genomic_DNA"/>
</dbReference>
<evidence type="ECO:0000256" key="9">
    <source>
        <dbReference type="ARBA" id="ARBA00023065"/>
    </source>
</evidence>
<dbReference type="InterPro" id="IPR028325">
    <property type="entry name" value="VG_K_chnl"/>
</dbReference>
<keyword evidence="9" id="KW-0406">Ion transport</keyword>
<dbReference type="Gene3D" id="1.10.287.70">
    <property type="match status" value="1"/>
</dbReference>
<keyword evidence="11 15" id="KW-0407">Ion channel</keyword>
<gene>
    <name evidence="15" type="ORF">CALCODRAFT_521094</name>
</gene>
<dbReference type="Proteomes" id="UP000076842">
    <property type="component" value="Unassembled WGS sequence"/>
</dbReference>
<dbReference type="STRING" id="1353952.A0A165D1J6"/>
<feature type="transmembrane region" description="Helical" evidence="13">
    <location>
        <begin position="163"/>
        <end position="184"/>
    </location>
</feature>
<dbReference type="PANTHER" id="PTHR11537:SF254">
    <property type="entry name" value="POTASSIUM VOLTAGE-GATED CHANNEL PROTEIN SHAB"/>
    <property type="match status" value="1"/>
</dbReference>
<evidence type="ECO:0000256" key="2">
    <source>
        <dbReference type="ARBA" id="ARBA00022448"/>
    </source>
</evidence>
<evidence type="ECO:0000256" key="13">
    <source>
        <dbReference type="SAM" id="Phobius"/>
    </source>
</evidence>
<feature type="domain" description="Ion transport" evidence="14">
    <location>
        <begin position="103"/>
        <end position="336"/>
    </location>
</feature>
<evidence type="ECO:0000256" key="5">
    <source>
        <dbReference type="ARBA" id="ARBA00022826"/>
    </source>
</evidence>
<feature type="transmembrane region" description="Helical" evidence="13">
    <location>
        <begin position="278"/>
        <end position="299"/>
    </location>
</feature>
<evidence type="ECO:0000256" key="10">
    <source>
        <dbReference type="ARBA" id="ARBA00023136"/>
    </source>
</evidence>
<accession>A0A165D1J6</accession>
<dbReference type="InterPro" id="IPR027359">
    <property type="entry name" value="Volt_channel_dom_sf"/>
</dbReference>
<evidence type="ECO:0000256" key="3">
    <source>
        <dbReference type="ARBA" id="ARBA00022538"/>
    </source>
</evidence>
<dbReference type="OrthoDB" id="415460at2759"/>